<evidence type="ECO:0000256" key="2">
    <source>
        <dbReference type="SAM" id="MobiDB-lite"/>
    </source>
</evidence>
<dbReference type="PANTHER" id="PTHR45629:SF7">
    <property type="entry name" value="DNA EXCISION REPAIR PROTEIN ERCC-6-RELATED"/>
    <property type="match status" value="1"/>
</dbReference>
<dbReference type="InterPro" id="IPR038718">
    <property type="entry name" value="SNF2-like_sf"/>
</dbReference>
<dbReference type="Pfam" id="PF00271">
    <property type="entry name" value="Helicase_C"/>
    <property type="match status" value="1"/>
</dbReference>
<evidence type="ECO:0008006" key="7">
    <source>
        <dbReference type="Google" id="ProtNLM"/>
    </source>
</evidence>
<feature type="region of interest" description="Disordered" evidence="2">
    <location>
        <begin position="551"/>
        <end position="587"/>
    </location>
</feature>
<dbReference type="Proteomes" id="UP001071777">
    <property type="component" value="Unassembled WGS sequence"/>
</dbReference>
<evidence type="ECO:0000259" key="3">
    <source>
        <dbReference type="PROSITE" id="PS51192"/>
    </source>
</evidence>
<dbReference type="PROSITE" id="PS51192">
    <property type="entry name" value="HELICASE_ATP_BIND_1"/>
    <property type="match status" value="1"/>
</dbReference>
<proteinExistence type="predicted"/>
<evidence type="ECO:0000259" key="4">
    <source>
        <dbReference type="PROSITE" id="PS51194"/>
    </source>
</evidence>
<dbReference type="InterPro" id="IPR001650">
    <property type="entry name" value="Helicase_C-like"/>
</dbReference>
<dbReference type="SMART" id="SM00487">
    <property type="entry name" value="DEXDc"/>
    <property type="match status" value="1"/>
</dbReference>
<feature type="domain" description="Helicase ATP-binding" evidence="3">
    <location>
        <begin position="189"/>
        <end position="392"/>
    </location>
</feature>
<dbReference type="PROSITE" id="PS51194">
    <property type="entry name" value="HELICASE_CTER"/>
    <property type="match status" value="1"/>
</dbReference>
<dbReference type="InterPro" id="IPR050496">
    <property type="entry name" value="SNF2_RAD54_helicase_repair"/>
</dbReference>
<dbReference type="CDD" id="cd18793">
    <property type="entry name" value="SF2_C_SNF"/>
    <property type="match status" value="1"/>
</dbReference>
<comment type="caution">
    <text evidence="5">The sequence shown here is derived from an EMBL/GenBank/DDBJ whole genome shotgun (WGS) entry which is preliminary data.</text>
</comment>
<gene>
    <name evidence="5" type="ORF">OJ252_2567</name>
</gene>
<dbReference type="Gene3D" id="3.40.50.10810">
    <property type="entry name" value="Tandem AAA-ATPase domain"/>
    <property type="match status" value="1"/>
</dbReference>
<sequence>METAKKDEIKVASEMCGGKFEEKFNAGKDCISGEESSLNDLIERIEKVKISDNIKIREKRIESRNGERRRTKLLDGADIVGDSEATKNANGEEEELDSVESLLMDERFFSNVPISDSEGKSENSVDPEEDDYVEPPYELYPGWCWNSKKKEFCLRSNSGRIRRKMYVSPKVYGNLRDHPHQYDGVRWMWSRFRRSEGGILADEMGLGKTIQVCVFIGALYRSEIASFMLVILPASLMSQWVEELDKWCPKIPKFTYHGASNARDCALKGLYSSERGGILITTFETFRNDVHKLSGVDLRMTRCLHVRNPQGIKVTPKDYLMEISQSKDPERSHNIPWDIVIVDEAHKLKNCKTKIFKDTQTLKSYCKILCTGTPFQNRLAELWSLIQCVKPNLLGKNIKAFNHNYARHITNLNNEKILDREKKSSEKSINQLKHMIRPFILRRTKQMVSQARNSEVSTASQETPDSISTIGKYDIVLWHSLSKDQSESYTEILDSHMVSSIIHSCSVSQSKQKSGAVLEAIICLLKVCKHPLLLLRPEFQTWRALLEEKDPVPTDGRQRDEEEEDEVVEVEAGVEEELNPDLTDPPRREAVYKPPGQELMFSFASRLPQLNIELLREQSAKLKILNILIPRILESRDNKVLLFSESLFMLDLVELTVLAPNNIGWERLEGKQSLDERSSSIDSFNTDKEKRVLLLSKHIGATGLNLTTANRVILLEPHWNPTQDEQAIGRAYRIGQKRDVIVYRLIAAGTLEDCKFRLQLHKSGLANSFLKGAKQGVTFTHEELKHLFSHYDVDSSDIHEVVFKCSVNDKHYEILKDDIGKDCIRDLEPFVMAYLDFENIQKIE</sequence>
<dbReference type="Pfam" id="PF00176">
    <property type="entry name" value="SNF2-rel_dom"/>
    <property type="match status" value="1"/>
</dbReference>
<dbReference type="InterPro" id="IPR014001">
    <property type="entry name" value="Helicase_ATP-bd"/>
</dbReference>
<dbReference type="SUPFAM" id="SSF52540">
    <property type="entry name" value="P-loop containing nucleoside triphosphate hydrolases"/>
    <property type="match status" value="2"/>
</dbReference>
<feature type="compositionally biased region" description="Basic and acidic residues" evidence="2">
    <location>
        <begin position="551"/>
        <end position="560"/>
    </location>
</feature>
<evidence type="ECO:0000313" key="6">
    <source>
        <dbReference type="Proteomes" id="UP001071777"/>
    </source>
</evidence>
<dbReference type="Gene3D" id="3.40.50.300">
    <property type="entry name" value="P-loop containing nucleotide triphosphate hydrolases"/>
    <property type="match status" value="1"/>
</dbReference>
<evidence type="ECO:0000256" key="1">
    <source>
        <dbReference type="ARBA" id="ARBA00022801"/>
    </source>
</evidence>
<dbReference type="InterPro" id="IPR027417">
    <property type="entry name" value="P-loop_NTPase"/>
</dbReference>
<evidence type="ECO:0000313" key="5">
    <source>
        <dbReference type="EMBL" id="KAJ1608327.1"/>
    </source>
</evidence>
<name>A0ABQ8P5X1_9CRYT</name>
<organism evidence="5 6">
    <name type="scientific">Cryptosporidium canis</name>
    <dbReference type="NCBI Taxonomy" id="195482"/>
    <lineage>
        <taxon>Eukaryota</taxon>
        <taxon>Sar</taxon>
        <taxon>Alveolata</taxon>
        <taxon>Apicomplexa</taxon>
        <taxon>Conoidasida</taxon>
        <taxon>Coccidia</taxon>
        <taxon>Eucoccidiorida</taxon>
        <taxon>Eimeriorina</taxon>
        <taxon>Cryptosporidiidae</taxon>
        <taxon>Cryptosporidium</taxon>
    </lineage>
</organism>
<accession>A0ABQ8P5X1</accession>
<dbReference type="InterPro" id="IPR000330">
    <property type="entry name" value="SNF2_N"/>
</dbReference>
<dbReference type="PANTHER" id="PTHR45629">
    <property type="entry name" value="SNF2/RAD54 FAMILY MEMBER"/>
    <property type="match status" value="1"/>
</dbReference>
<dbReference type="EMBL" id="JAPCXB010000101">
    <property type="protein sequence ID" value="KAJ1608327.1"/>
    <property type="molecule type" value="Genomic_DNA"/>
</dbReference>
<feature type="domain" description="Helicase C-terminal" evidence="4">
    <location>
        <begin position="624"/>
        <end position="785"/>
    </location>
</feature>
<dbReference type="InterPro" id="IPR049730">
    <property type="entry name" value="SNF2/RAD54-like_C"/>
</dbReference>
<reference evidence="5" key="1">
    <citation type="submission" date="2022-10" db="EMBL/GenBank/DDBJ databases">
        <title>Adaptive evolution leads to modifications in subtelomeric GC content in a zoonotic Cryptosporidium species.</title>
        <authorList>
            <person name="Li J."/>
            <person name="Feng Y."/>
            <person name="Xiao L."/>
        </authorList>
    </citation>
    <scope>NUCLEOTIDE SEQUENCE</scope>
    <source>
        <strain evidence="5">25894</strain>
    </source>
</reference>
<keyword evidence="6" id="KW-1185">Reference proteome</keyword>
<keyword evidence="1" id="KW-0378">Hydrolase</keyword>
<feature type="compositionally biased region" description="Acidic residues" evidence="2">
    <location>
        <begin position="561"/>
        <end position="579"/>
    </location>
</feature>
<protein>
    <recommendedName>
        <fullName evidence="7">SNF2 family N-terminal domain-containing protein</fullName>
    </recommendedName>
</protein>
<dbReference type="SMART" id="SM00490">
    <property type="entry name" value="HELICc"/>
    <property type="match status" value="1"/>
</dbReference>